<evidence type="ECO:0000313" key="2">
    <source>
        <dbReference type="Proteomes" id="UP000281553"/>
    </source>
</evidence>
<reference evidence="1 2" key="1">
    <citation type="submission" date="2018-11" db="EMBL/GenBank/DDBJ databases">
        <authorList>
            <consortium name="Pathogen Informatics"/>
        </authorList>
    </citation>
    <scope>NUCLEOTIDE SEQUENCE [LARGE SCALE GENOMIC DNA]</scope>
</reference>
<name>A0A3P7NTI5_DIBLA</name>
<proteinExistence type="predicted"/>
<sequence length="395" mass="43427">MAEEIGEIEFIFRVLVYGGQPILIRMSGVVVMPKLEIFPQILNFAGVFLGSHSELNMMLKNTASVKMQVTFDLNKYGDFSIKEVEETQDMSTHLAHFVEHGAKTITLAPMQAKEVATTFRPTEVAWYDFKLPMSVNGIRVIDEKVPTVINTNEVGKTVGNPHLNRMPSIAGSSQCVLQATALRAPIVLQPSDGTLKVNATLGASGEVLSERDQLTGVNIVMVYHEYVFFSVLVTFKLQSATSDVVEWSLDCTKLSIKPASRRPNIQIRVADSSIFVKEETAEKNRIFRGKFQEKEEFATFQVTLVPGIPPDKLAFSSTALAELAAMDVEVPVTLIGEDIDVPMTVTSFWPKLSMTFDQASLPRTRKAVLSEAITTAGLGPIDCPFTVAYPDGQGM</sequence>
<dbReference type="Gene3D" id="2.60.40.10">
    <property type="entry name" value="Immunoglobulins"/>
    <property type="match status" value="1"/>
</dbReference>
<accession>A0A3P7NTI5</accession>
<dbReference type="InterPro" id="IPR013783">
    <property type="entry name" value="Ig-like_fold"/>
</dbReference>
<dbReference type="EMBL" id="UYRU01052180">
    <property type="protein sequence ID" value="VDN11752.1"/>
    <property type="molecule type" value="Genomic_DNA"/>
</dbReference>
<dbReference type="PANTHER" id="PTHR45912">
    <property type="entry name" value="CILIA- AND FLAGELLA-ASSOCIATED PROTEIN 47"/>
    <property type="match status" value="1"/>
</dbReference>
<dbReference type="OrthoDB" id="10060824at2759"/>
<dbReference type="GO" id="GO:0005929">
    <property type="term" value="C:cilium"/>
    <property type="evidence" value="ECO:0007669"/>
    <property type="project" value="TreeGrafter"/>
</dbReference>
<dbReference type="Proteomes" id="UP000281553">
    <property type="component" value="Unassembled WGS sequence"/>
</dbReference>
<organism evidence="1 2">
    <name type="scientific">Dibothriocephalus latus</name>
    <name type="common">Fish tapeworm</name>
    <name type="synonym">Diphyllobothrium latum</name>
    <dbReference type="NCBI Taxonomy" id="60516"/>
    <lineage>
        <taxon>Eukaryota</taxon>
        <taxon>Metazoa</taxon>
        <taxon>Spiralia</taxon>
        <taxon>Lophotrochozoa</taxon>
        <taxon>Platyhelminthes</taxon>
        <taxon>Cestoda</taxon>
        <taxon>Eucestoda</taxon>
        <taxon>Diphyllobothriidea</taxon>
        <taxon>Diphyllobothriidae</taxon>
        <taxon>Dibothriocephalus</taxon>
    </lineage>
</organism>
<evidence type="ECO:0000313" key="1">
    <source>
        <dbReference type="EMBL" id="VDN11752.1"/>
    </source>
</evidence>
<dbReference type="AlphaFoldDB" id="A0A3P7NTI5"/>
<dbReference type="PANTHER" id="PTHR45912:SF3">
    <property type="entry name" value="CILIA- AND FLAGELLA-ASSOCIATED PROTEIN 47"/>
    <property type="match status" value="1"/>
</dbReference>
<keyword evidence="2" id="KW-1185">Reference proteome</keyword>
<gene>
    <name evidence="1" type="ORF">DILT_LOCUS7583</name>
</gene>
<protein>
    <submittedName>
        <fullName evidence="1">Uncharacterized protein</fullName>
    </submittedName>
</protein>
<dbReference type="GO" id="GO:0060271">
    <property type="term" value="P:cilium assembly"/>
    <property type="evidence" value="ECO:0007669"/>
    <property type="project" value="TreeGrafter"/>
</dbReference>